<comment type="caution">
    <text evidence="3">The sequence shown here is derived from an EMBL/GenBank/DDBJ whole genome shotgun (WGS) entry which is preliminary data.</text>
</comment>
<feature type="transmembrane region" description="Helical" evidence="1">
    <location>
        <begin position="82"/>
        <end position="103"/>
    </location>
</feature>
<feature type="transmembrane region" description="Helical" evidence="1">
    <location>
        <begin position="251"/>
        <end position="276"/>
    </location>
</feature>
<keyword evidence="4" id="KW-1185">Reference proteome</keyword>
<evidence type="ECO:0000313" key="4">
    <source>
        <dbReference type="Proteomes" id="UP000245934"/>
    </source>
</evidence>
<feature type="transmembrane region" description="Helical" evidence="1">
    <location>
        <begin position="49"/>
        <end position="70"/>
    </location>
</feature>
<organism evidence="3 4">
    <name type="scientific">Methanospirillum stamsii</name>
    <dbReference type="NCBI Taxonomy" id="1277351"/>
    <lineage>
        <taxon>Archaea</taxon>
        <taxon>Methanobacteriati</taxon>
        <taxon>Methanobacteriota</taxon>
        <taxon>Stenosarchaea group</taxon>
        <taxon>Methanomicrobia</taxon>
        <taxon>Methanomicrobiales</taxon>
        <taxon>Methanospirillaceae</taxon>
        <taxon>Methanospirillum</taxon>
    </lineage>
</organism>
<dbReference type="PANTHER" id="PTHR37312:SF1">
    <property type="entry name" value="MEMBRANE-BOUND ACYLTRANSFERASE YKRP-RELATED"/>
    <property type="match status" value="1"/>
</dbReference>
<dbReference type="Pfam" id="PF01757">
    <property type="entry name" value="Acyl_transf_3"/>
    <property type="match status" value="1"/>
</dbReference>
<feature type="transmembrane region" description="Helical" evidence="1">
    <location>
        <begin position="162"/>
        <end position="180"/>
    </location>
</feature>
<feature type="transmembrane region" description="Helical" evidence="1">
    <location>
        <begin position="12"/>
        <end position="29"/>
    </location>
</feature>
<dbReference type="PANTHER" id="PTHR37312">
    <property type="entry name" value="MEMBRANE-BOUND ACYLTRANSFERASE YKRP-RELATED"/>
    <property type="match status" value="1"/>
</dbReference>
<evidence type="ECO:0000259" key="2">
    <source>
        <dbReference type="Pfam" id="PF01757"/>
    </source>
</evidence>
<gene>
    <name evidence="3" type="ORF">DLD82_01470</name>
</gene>
<feature type="transmembrane region" description="Helical" evidence="1">
    <location>
        <begin position="186"/>
        <end position="206"/>
    </location>
</feature>
<dbReference type="InterPro" id="IPR002656">
    <property type="entry name" value="Acyl_transf_3_dom"/>
</dbReference>
<dbReference type="Proteomes" id="UP000245934">
    <property type="component" value="Unassembled WGS sequence"/>
</dbReference>
<sequence>MGRNYLTYYRWVDVAKGIGILCVVFGHAVNQINIENISNNLSFLRSMVYSFHIPLFFFISGVLLSINISWKEFIQKKVNRLIIPYFLNFLVISLTLCVTYYLLQFPHSFSWFNYVKAMIYGTIGQFMYQTGTNILNPLWFLPSLLLALIIGKFLLDIINLDFLLGLILVIIIVGIGYNIALQSIHLPWGLDIALVMQIFIIPGYFFKKLHYSQIERPSILIFVLSMIGFFFSFNINGGIESSQALFNNFYFFWLTAICASLAIYCLSAYLVHFSLIEKILSYFEKNSLVILCFHMVANIVIIYIAGLFPQIMEIYYSNIYFEFTFMLVISMVFIQIINKIPIMNRLFQL</sequence>
<accession>A0A2V2NIL2</accession>
<feature type="domain" description="Acyltransferase 3" evidence="2">
    <location>
        <begin position="10"/>
        <end position="334"/>
    </location>
</feature>
<evidence type="ECO:0000256" key="1">
    <source>
        <dbReference type="SAM" id="Phobius"/>
    </source>
</evidence>
<feature type="transmembrane region" description="Helical" evidence="1">
    <location>
        <begin position="288"/>
        <end position="308"/>
    </location>
</feature>
<proteinExistence type="predicted"/>
<feature type="transmembrane region" description="Helical" evidence="1">
    <location>
        <begin position="218"/>
        <end position="239"/>
    </location>
</feature>
<dbReference type="InterPro" id="IPR052734">
    <property type="entry name" value="Nod_factor_acetyltransferase"/>
</dbReference>
<evidence type="ECO:0000313" key="3">
    <source>
        <dbReference type="EMBL" id="PWR76188.1"/>
    </source>
</evidence>
<protein>
    <recommendedName>
        <fullName evidence="2">Acyltransferase 3 domain-containing protein</fullName>
    </recommendedName>
</protein>
<dbReference type="GO" id="GO:0016747">
    <property type="term" value="F:acyltransferase activity, transferring groups other than amino-acyl groups"/>
    <property type="evidence" value="ECO:0007669"/>
    <property type="project" value="InterPro"/>
</dbReference>
<feature type="transmembrane region" description="Helical" evidence="1">
    <location>
        <begin position="314"/>
        <end position="337"/>
    </location>
</feature>
<feature type="transmembrane region" description="Helical" evidence="1">
    <location>
        <begin position="137"/>
        <end position="155"/>
    </location>
</feature>
<name>A0A2V2NIL2_9EURY</name>
<keyword evidence="1" id="KW-0472">Membrane</keyword>
<reference evidence="3 4" key="1">
    <citation type="submission" date="2018-05" db="EMBL/GenBank/DDBJ databases">
        <title>Draft genome of Methanospirillum stamsii Pt1.</title>
        <authorList>
            <person name="Dueholm M.S."/>
            <person name="Nielsen P.H."/>
            <person name="Bakmann L.F."/>
            <person name="Otzen D.E."/>
        </authorList>
    </citation>
    <scope>NUCLEOTIDE SEQUENCE [LARGE SCALE GENOMIC DNA]</scope>
    <source>
        <strain evidence="3 4">Pt1</strain>
    </source>
</reference>
<keyword evidence="1" id="KW-1133">Transmembrane helix</keyword>
<dbReference type="EMBL" id="QGMZ01000004">
    <property type="protein sequence ID" value="PWR76188.1"/>
    <property type="molecule type" value="Genomic_DNA"/>
</dbReference>
<keyword evidence="1" id="KW-0812">Transmembrane</keyword>
<dbReference type="AlphaFoldDB" id="A0A2V2NIL2"/>